<comment type="subcellular location">
    <subcellularLocation>
        <location evidence="2">Host cytoplasm</location>
    </subcellularLocation>
    <subcellularLocation>
        <location evidence="3">Secreted</location>
    </subcellularLocation>
</comment>
<dbReference type="Pfam" id="PF14496">
    <property type="entry name" value="NEL"/>
    <property type="match status" value="1"/>
</dbReference>
<dbReference type="RefSeq" id="WP_116888515.1">
    <property type="nucleotide sequence ID" value="NZ_CP031641.1"/>
</dbReference>
<evidence type="ECO:0000313" key="16">
    <source>
        <dbReference type="EMBL" id="AXO88871.1"/>
    </source>
</evidence>
<name>A0AAI8KBR3_9PSED</name>
<dbReference type="PANTHER" id="PTHR47114">
    <property type="match status" value="1"/>
</dbReference>
<keyword evidence="8 14" id="KW-0808">Transferase</keyword>
<evidence type="ECO:0000256" key="13">
    <source>
        <dbReference type="ARBA" id="ARBA00023200"/>
    </source>
</evidence>
<evidence type="ECO:0000256" key="14">
    <source>
        <dbReference type="PROSITE-ProRule" id="PRU01398"/>
    </source>
</evidence>
<evidence type="ECO:0000256" key="8">
    <source>
        <dbReference type="ARBA" id="ARBA00022679"/>
    </source>
</evidence>
<dbReference type="InterPro" id="IPR032675">
    <property type="entry name" value="LRR_dom_sf"/>
</dbReference>
<gene>
    <name evidence="16" type="ORF">DZC75_13015</name>
</gene>
<keyword evidence="13 14" id="KW-1035">Host cytoplasm</keyword>
<evidence type="ECO:0000256" key="4">
    <source>
        <dbReference type="ARBA" id="ARBA00009868"/>
    </source>
</evidence>
<evidence type="ECO:0000256" key="5">
    <source>
        <dbReference type="ARBA" id="ARBA00012483"/>
    </source>
</evidence>
<dbReference type="InterPro" id="IPR003591">
    <property type="entry name" value="Leu-rich_rpt_typical-subtyp"/>
</dbReference>
<dbReference type="Gene3D" id="1.20.58.360">
    <property type="entry name" value="Shigella T3SS effector IpaH defines"/>
    <property type="match status" value="1"/>
</dbReference>
<keyword evidence="11 14" id="KW-0832">Ubl conjugation</keyword>
<evidence type="ECO:0000259" key="15">
    <source>
        <dbReference type="PROSITE" id="PS52053"/>
    </source>
</evidence>
<dbReference type="PROSITE" id="PS52053">
    <property type="entry name" value="NEL"/>
    <property type="match status" value="1"/>
</dbReference>
<proteinExistence type="inferred from homology"/>
<reference evidence="16 17" key="1">
    <citation type="submission" date="2018-08" db="EMBL/GenBank/DDBJ databases">
        <authorList>
            <person name="Lee Y."/>
            <person name="Kakembo D."/>
        </authorList>
    </citation>
    <scope>NUCLEOTIDE SEQUENCE [LARGE SCALE GENOMIC DNA]</scope>
    <source>
        <strain evidence="16 17">JBCS1880</strain>
    </source>
</reference>
<evidence type="ECO:0000256" key="9">
    <source>
        <dbReference type="ARBA" id="ARBA00022737"/>
    </source>
</evidence>
<dbReference type="GO" id="GO:0016567">
    <property type="term" value="P:protein ubiquitination"/>
    <property type="evidence" value="ECO:0007669"/>
    <property type="project" value="InterPro"/>
</dbReference>
<evidence type="ECO:0000256" key="2">
    <source>
        <dbReference type="ARBA" id="ARBA00004192"/>
    </source>
</evidence>
<dbReference type="SMART" id="SM00369">
    <property type="entry name" value="LRR_TYP"/>
    <property type="match status" value="4"/>
</dbReference>
<feature type="active site" description="Glycyl thioester intermediate" evidence="14">
    <location>
        <position position="1299"/>
    </location>
</feature>
<keyword evidence="17" id="KW-1185">Reference proteome</keyword>
<evidence type="ECO:0000256" key="1">
    <source>
        <dbReference type="ARBA" id="ARBA00000900"/>
    </source>
</evidence>
<dbReference type="InterPro" id="IPR029487">
    <property type="entry name" value="NEL_dom"/>
</dbReference>
<dbReference type="GO" id="GO:0030430">
    <property type="term" value="C:host cell cytoplasm"/>
    <property type="evidence" value="ECO:0007669"/>
    <property type="project" value="UniProtKB-SubCell"/>
</dbReference>
<keyword evidence="12" id="KW-0843">Virulence</keyword>
<evidence type="ECO:0000256" key="6">
    <source>
        <dbReference type="ARBA" id="ARBA00022525"/>
    </source>
</evidence>
<keyword evidence="9" id="KW-0677">Repeat</keyword>
<dbReference type="GO" id="GO:0061630">
    <property type="term" value="F:ubiquitin protein ligase activity"/>
    <property type="evidence" value="ECO:0007669"/>
    <property type="project" value="UniProtKB-EC"/>
</dbReference>
<sequence>MSQSRAASLDDAARLQASTDAFIGDALPAWLRRASAAQINRLRDRFAQHQASQRRVRAATLDLIPLQAFAQQRLSALLRDGASSQVKLEDLQWLEVRREFGLLPGVHWPFYRPVTVREPGLLRLMQNFSEGDELLAGSGLVAAGSDTLLSDTPSALAEACRALDVGSQYQRQLQQVFDAATCASLADDKRAGLSLAAEIAALKGQLSAYEQIALDEVARGHRDANEQGLRGYPGLLSLLGYTTNGAMAILLRDSKGQAQGLVLYLPSDPDRAIERFADWHTLALTLVERLRDPAYRERFSRLIALRERPAFLRLLATRLSDPRPDLALEGVTPEGDVFVQWVQRQVQCIHDDARLLLVPTADADRAARIQRLQAWTSAGLGLVNLAGLFIPGVGELLLGLLAVQTLSQVYEGARDWLQDHQHEALEHMLGVAETLAVAAVVTTGATVVARGFQRSDFVDRLEPVSLGSDRHRLWHTDLSPYRSRADGAELLADGSYGREGRRWIYDDTNCFEIHRPDPQGPWRLRHPQRPDAFGPVVDFNGERCWRLRRARPVEWDDEPRMLATLWPAAMARSAEDARAIIQAARVDADELRGLLVGNRRLPVNLRDTLCRFDADARTQRFFASLQEGSDAVEGDEVIQRWCLAQPSLVGLNADGLRQALVQQQTALRKALFDHLSEVVLPADDALLAQVRRDFPGLPPAYAAQAVAQASATQRLLASSEQRVPLAIAQGARSLLRLARLSRAVQGLFLANATCAETGELVLALLRRVPNWPSSINLLLRDGNGRQLAIMNPAGRAQAYTELMVREGRVSLHDAQGRTLEVEVEEPAGFCEAISALLSPAQLESLVTAPGTATERLRQVLIGQLPASDTQLIRLLGWPTQARWINPGQRLPDGRVGYLLSGRRPGGSRGAVPALSNAIRALYPSFDDAQVIRYLRRLLLSSSSPMSALLQAQEAYQDLDTALNGWRDAELNESRSVLRGRLADRLRRIWRMEDNSISSTSDTPASVRLDFSGLALRTLPAFPSTVSFEPITELVLTDIQISAVTPQFLQAFPRLQRLTLNRNQLLAIPPAVGYLVELRTLRLAHNQVRMNAQGLAVLSSLPNLEVLDLSYNPVGFVQLRFNQLSHLRELYLRHCRMSTWPFGLQLCGALQRVDLRDNQLVSLPDDIMIMPLSYRRAFLLERNPMPSRELVRLYSVQDYDRLHDIGEGDSEPERQEGAGHWLAYLEPEQRLTLQTQWDMLQALPGSDSFFALLDELYSTADFVAHHAYLTGRVTWMVGVLAEDAPLRDTVFERVSDSPTCADGLAERFSELLLQVEVARANRYGAVQERGARLIHLGRQLYRLGQVDRIARQVIAGRRQTGRDVDDLEVILFYRIQLAESLDLPLQPRSMRYDSVADVSPSQLDEALKTVLAAETEQALVEYLVQQEFWRTYLQERHDRVFASVTQDFAARGEAIDEASEQLSSQEYTARWDALKSEREATLDALVMELTLEALAGLAPRHSGS</sequence>
<evidence type="ECO:0000256" key="7">
    <source>
        <dbReference type="ARBA" id="ARBA00022614"/>
    </source>
</evidence>
<dbReference type="Pfam" id="PF20178">
    <property type="entry name" value="ToxA_N"/>
    <property type="match status" value="1"/>
</dbReference>
<dbReference type="EC" id="2.3.2.27" evidence="5"/>
<dbReference type="InterPro" id="IPR051071">
    <property type="entry name" value="LRR-bact_E3_ubiq_ligases"/>
</dbReference>
<dbReference type="PANTHER" id="PTHR47114:SF2">
    <property type="entry name" value="OLIGODENDROCYTE-MYELIN GLYCOPROTEIN"/>
    <property type="match status" value="1"/>
</dbReference>
<comment type="similarity">
    <text evidence="4 14">Belongs to the LRR-containing bacterial E3 ligase family.</text>
</comment>
<comment type="PTM">
    <text evidence="14">Ubiquitinated in the presence of host E1 ubiquitin-activating enzyme, E2 ubiquitin-conjugating enzyme and ubiquitin.</text>
</comment>
<keyword evidence="10 14" id="KW-0833">Ubl conjugation pathway</keyword>
<dbReference type="InterPro" id="IPR046673">
    <property type="entry name" value="ToxA_N"/>
</dbReference>
<dbReference type="SUPFAM" id="SSF52058">
    <property type="entry name" value="L domain-like"/>
    <property type="match status" value="1"/>
</dbReference>
<dbReference type="Proteomes" id="UP000258127">
    <property type="component" value="Chromosome"/>
</dbReference>
<protein>
    <recommendedName>
        <fullName evidence="5">RING-type E3 ubiquitin transferase</fullName>
        <ecNumber evidence="5">2.3.2.27</ecNumber>
    </recommendedName>
</protein>
<dbReference type="Gene3D" id="3.80.10.10">
    <property type="entry name" value="Ribonuclease Inhibitor"/>
    <property type="match status" value="1"/>
</dbReference>
<dbReference type="GO" id="GO:0005576">
    <property type="term" value="C:extracellular region"/>
    <property type="evidence" value="ECO:0007669"/>
    <property type="project" value="UniProtKB-SubCell"/>
</dbReference>
<evidence type="ECO:0000256" key="11">
    <source>
        <dbReference type="ARBA" id="ARBA00022843"/>
    </source>
</evidence>
<dbReference type="EMBL" id="CP031641">
    <property type="protein sequence ID" value="AXO88871.1"/>
    <property type="molecule type" value="Genomic_DNA"/>
</dbReference>
<evidence type="ECO:0000256" key="12">
    <source>
        <dbReference type="ARBA" id="ARBA00023026"/>
    </source>
</evidence>
<keyword evidence="7" id="KW-0433">Leucine-rich repeat</keyword>
<feature type="domain" description="NEL" evidence="15">
    <location>
        <begin position="1212"/>
        <end position="1503"/>
    </location>
</feature>
<evidence type="ECO:0000256" key="10">
    <source>
        <dbReference type="ARBA" id="ARBA00022786"/>
    </source>
</evidence>
<organism evidence="16 17">
    <name type="scientific">Pseudomonas parafulva</name>
    <dbReference type="NCBI Taxonomy" id="157782"/>
    <lineage>
        <taxon>Bacteria</taxon>
        <taxon>Pseudomonadati</taxon>
        <taxon>Pseudomonadota</taxon>
        <taxon>Gammaproteobacteria</taxon>
        <taxon>Pseudomonadales</taxon>
        <taxon>Pseudomonadaceae</taxon>
        <taxon>Pseudomonas</taxon>
    </lineage>
</organism>
<evidence type="ECO:0000313" key="17">
    <source>
        <dbReference type="Proteomes" id="UP000258127"/>
    </source>
</evidence>
<comment type="catalytic activity">
    <reaction evidence="1">
        <text>S-ubiquitinyl-[E2 ubiquitin-conjugating enzyme]-L-cysteine + [acceptor protein]-L-lysine = [E2 ubiquitin-conjugating enzyme]-L-cysteine + N(6)-ubiquitinyl-[acceptor protein]-L-lysine.</text>
        <dbReference type="EC" id="2.3.2.27"/>
    </reaction>
</comment>
<keyword evidence="6 14" id="KW-0964">Secreted</keyword>
<evidence type="ECO:0000256" key="3">
    <source>
        <dbReference type="ARBA" id="ARBA00004613"/>
    </source>
</evidence>
<accession>A0AAI8KBR3</accession>